<name>A0A7G9SCE0_9SPHN</name>
<dbReference type="GO" id="GO:0005576">
    <property type="term" value="C:extracellular region"/>
    <property type="evidence" value="ECO:0007669"/>
    <property type="project" value="UniProtKB-SubCell"/>
</dbReference>
<gene>
    <name evidence="3" type="ORF">H9L12_02640</name>
</gene>
<dbReference type="GO" id="GO:0005509">
    <property type="term" value="F:calcium ion binding"/>
    <property type="evidence" value="ECO:0007669"/>
    <property type="project" value="InterPro"/>
</dbReference>
<reference evidence="3 4" key="1">
    <citation type="submission" date="2020-08" db="EMBL/GenBank/DDBJ databases">
        <title>Genome sequence of Sphingomonas rhizophila KACC 19189T.</title>
        <authorList>
            <person name="Hyun D.-W."/>
            <person name="Bae J.-W."/>
        </authorList>
    </citation>
    <scope>NUCLEOTIDE SEQUENCE [LARGE SCALE GENOMIC DNA]</scope>
    <source>
        <strain evidence="3 4">KACC 19189</strain>
    </source>
</reference>
<dbReference type="RefSeq" id="WP_187542506.1">
    <property type="nucleotide sequence ID" value="NZ_CP060717.1"/>
</dbReference>
<dbReference type="Pfam" id="PF00353">
    <property type="entry name" value="HemolysinCabind"/>
    <property type="match status" value="4"/>
</dbReference>
<evidence type="ECO:0000256" key="1">
    <source>
        <dbReference type="ARBA" id="ARBA00004613"/>
    </source>
</evidence>
<keyword evidence="4" id="KW-1185">Reference proteome</keyword>
<accession>A0A7G9SCE0</accession>
<evidence type="ECO:0000313" key="4">
    <source>
        <dbReference type="Proteomes" id="UP000515955"/>
    </source>
</evidence>
<proteinExistence type="predicted"/>
<dbReference type="Gene3D" id="2.160.20.160">
    <property type="match status" value="1"/>
</dbReference>
<evidence type="ECO:0008006" key="5">
    <source>
        <dbReference type="Google" id="ProtNLM"/>
    </source>
</evidence>
<keyword evidence="2" id="KW-0964">Secreted</keyword>
<evidence type="ECO:0000313" key="3">
    <source>
        <dbReference type="EMBL" id="QNN65515.1"/>
    </source>
</evidence>
<dbReference type="PANTHER" id="PTHR38340">
    <property type="entry name" value="S-LAYER PROTEIN"/>
    <property type="match status" value="1"/>
</dbReference>
<dbReference type="Proteomes" id="UP000515955">
    <property type="component" value="Chromosome"/>
</dbReference>
<dbReference type="SUPFAM" id="SSF51120">
    <property type="entry name" value="beta-Roll"/>
    <property type="match status" value="3"/>
</dbReference>
<dbReference type="InterPro" id="IPR050557">
    <property type="entry name" value="RTX_toxin/Mannuronan_C5-epim"/>
</dbReference>
<dbReference type="Gene3D" id="2.150.10.10">
    <property type="entry name" value="Serralysin-like metalloprotease, C-terminal"/>
    <property type="match status" value="2"/>
</dbReference>
<dbReference type="InterPro" id="IPR001343">
    <property type="entry name" value="Hemolysn_Ca-bd"/>
</dbReference>
<dbReference type="EMBL" id="CP060717">
    <property type="protein sequence ID" value="QNN65515.1"/>
    <property type="molecule type" value="Genomic_DNA"/>
</dbReference>
<dbReference type="PRINTS" id="PR00313">
    <property type="entry name" value="CABNDNGRPT"/>
</dbReference>
<evidence type="ECO:0000256" key="2">
    <source>
        <dbReference type="ARBA" id="ARBA00022525"/>
    </source>
</evidence>
<dbReference type="InterPro" id="IPR018511">
    <property type="entry name" value="Hemolysin-typ_Ca-bd_CS"/>
</dbReference>
<sequence length="521" mass="54209">MLSTWASIKVLLGTICGSKRMPVVKSFTDGNDVYSVELDDTYILAFLGGADVLSVWRGAVTASMGDESDLVLIRGGTVDVEGDGGADRFNFYADVTGVDLAGGAGDDRFFGYAHTIGGTIHGDAGDDRFYDFGSLSSSSVVLHGGIGNDIYRVDAAAPVQMVEHVDEGTDTVEVGGGASFTLATHFENLTVVGAGASAGPAVLTGNGVRNVIRGGDVVETIAGLDGNDVLFGKGGNDTLWGGNGDDVLDGGSGDDVLYGEAGNDVFHDGGGADRMVGGSGDDNYFVDSGTDKIVEIGGEGIDTVRSSAADYTLSDNVENGVTVGTAAPMYLRGNALNNILSVSSVRSTLFGMAGDDRLYGAEQGDRLVGGDGNDFLQGRGGNDVLDGGAGSDVLRGGLGFDRLDGGLGSDLYVYFSAEEGAGDVLNFKRAIDVLDLSRIDADTSRYGNQAFTFVDGPTGEAGQLWITYYDRYDGTAFLNRYADIFADIDGDGFADLHLNIDGGLWDDNWMPVEFLITDILL</sequence>
<dbReference type="AlphaFoldDB" id="A0A7G9SCE0"/>
<dbReference type="PANTHER" id="PTHR38340:SF1">
    <property type="entry name" value="S-LAYER PROTEIN"/>
    <property type="match status" value="1"/>
</dbReference>
<organism evidence="3 4">
    <name type="scientific">Sphingomonas rhizophila</name>
    <dbReference type="NCBI Taxonomy" id="2071607"/>
    <lineage>
        <taxon>Bacteria</taxon>
        <taxon>Pseudomonadati</taxon>
        <taxon>Pseudomonadota</taxon>
        <taxon>Alphaproteobacteria</taxon>
        <taxon>Sphingomonadales</taxon>
        <taxon>Sphingomonadaceae</taxon>
        <taxon>Sphingomonas</taxon>
    </lineage>
</organism>
<dbReference type="KEGG" id="srhi:H9L12_02640"/>
<protein>
    <recommendedName>
        <fullName evidence="5">Calcium-binding protein</fullName>
    </recommendedName>
</protein>
<dbReference type="InterPro" id="IPR011049">
    <property type="entry name" value="Serralysin-like_metalloprot_C"/>
</dbReference>
<comment type="subcellular location">
    <subcellularLocation>
        <location evidence="1">Secreted</location>
    </subcellularLocation>
</comment>
<dbReference type="PROSITE" id="PS00330">
    <property type="entry name" value="HEMOLYSIN_CALCIUM"/>
    <property type="match status" value="5"/>
</dbReference>